<dbReference type="AlphaFoldDB" id="A0A956SFB2"/>
<dbReference type="Gene3D" id="1.10.1130.10">
    <property type="entry name" value="Flavocytochrome C3, Chain A"/>
    <property type="match status" value="1"/>
</dbReference>
<proteinExistence type="predicted"/>
<feature type="region of interest" description="Disordered" evidence="2">
    <location>
        <begin position="477"/>
        <end position="500"/>
    </location>
</feature>
<gene>
    <name evidence="4" type="ORF">KDA27_10095</name>
</gene>
<feature type="non-terminal residue" evidence="4">
    <location>
        <position position="1"/>
    </location>
</feature>
<dbReference type="NCBIfam" id="TIGR01905">
    <property type="entry name" value="paired_CXXCH_1"/>
    <property type="match status" value="1"/>
</dbReference>
<evidence type="ECO:0000256" key="1">
    <source>
        <dbReference type="PROSITE-ProRule" id="PRU00339"/>
    </source>
</evidence>
<dbReference type="SUPFAM" id="SSF48452">
    <property type="entry name" value="TPR-like"/>
    <property type="match status" value="1"/>
</dbReference>
<dbReference type="SUPFAM" id="SSF48695">
    <property type="entry name" value="Multiheme cytochromes"/>
    <property type="match status" value="1"/>
</dbReference>
<reference evidence="4" key="2">
    <citation type="journal article" date="2021" name="Microbiome">
        <title>Successional dynamics and alternative stable states in a saline activated sludge microbial community over 9 years.</title>
        <authorList>
            <person name="Wang Y."/>
            <person name="Ye J."/>
            <person name="Ju F."/>
            <person name="Liu L."/>
            <person name="Boyd J.A."/>
            <person name="Deng Y."/>
            <person name="Parks D.H."/>
            <person name="Jiang X."/>
            <person name="Yin X."/>
            <person name="Woodcroft B.J."/>
            <person name="Tyson G.W."/>
            <person name="Hugenholtz P."/>
            <person name="Polz M.F."/>
            <person name="Zhang T."/>
        </authorList>
    </citation>
    <scope>NUCLEOTIDE SEQUENCE</scope>
    <source>
        <strain evidence="4">HKST-UBA02</strain>
    </source>
</reference>
<keyword evidence="1" id="KW-0802">TPR repeat</keyword>
<dbReference type="Pfam" id="PF13432">
    <property type="entry name" value="TPR_16"/>
    <property type="match status" value="1"/>
</dbReference>
<comment type="caution">
    <text evidence="4">The sequence shown here is derived from an EMBL/GenBank/DDBJ whole genome shotgun (WGS) entry which is preliminary data.</text>
</comment>
<evidence type="ECO:0000313" key="4">
    <source>
        <dbReference type="EMBL" id="MCA9756143.1"/>
    </source>
</evidence>
<name>A0A956SFB2_UNCEI</name>
<evidence type="ECO:0000313" key="5">
    <source>
        <dbReference type="Proteomes" id="UP000739538"/>
    </source>
</evidence>
<dbReference type="Proteomes" id="UP000739538">
    <property type="component" value="Unassembled WGS sequence"/>
</dbReference>
<dbReference type="InterPro" id="IPR052943">
    <property type="entry name" value="TMTC_O-mannosyl-trnsfr"/>
</dbReference>
<dbReference type="InterPro" id="IPR011990">
    <property type="entry name" value="TPR-like_helical_dom_sf"/>
</dbReference>
<dbReference type="Pfam" id="PF09699">
    <property type="entry name" value="Paired_CXXCH_1"/>
    <property type="match status" value="1"/>
</dbReference>
<dbReference type="PANTHER" id="PTHR44809:SF1">
    <property type="entry name" value="PROTEIN O-MANNOSYL-TRANSFERASE TMTC1"/>
    <property type="match status" value="1"/>
</dbReference>
<dbReference type="PANTHER" id="PTHR44809">
    <property type="match status" value="1"/>
</dbReference>
<accession>A0A956SFB2</accession>
<evidence type="ECO:0000259" key="3">
    <source>
        <dbReference type="Pfam" id="PF09699"/>
    </source>
</evidence>
<dbReference type="Gene3D" id="1.25.40.10">
    <property type="entry name" value="Tetratricopeptide repeat domain"/>
    <property type="match status" value="1"/>
</dbReference>
<dbReference type="Pfam" id="PF14559">
    <property type="entry name" value="TPR_19"/>
    <property type="match status" value="1"/>
</dbReference>
<feature type="repeat" description="TPR" evidence="1">
    <location>
        <begin position="420"/>
        <end position="453"/>
    </location>
</feature>
<reference evidence="4" key="1">
    <citation type="submission" date="2020-04" db="EMBL/GenBank/DDBJ databases">
        <authorList>
            <person name="Zhang T."/>
        </authorList>
    </citation>
    <scope>NUCLEOTIDE SEQUENCE</scope>
    <source>
        <strain evidence="4">HKST-UBA02</strain>
    </source>
</reference>
<dbReference type="InterPro" id="IPR019734">
    <property type="entry name" value="TPR_rpt"/>
</dbReference>
<protein>
    <submittedName>
        <fullName evidence="4">Tetratricopeptide repeat protein</fullName>
    </submittedName>
</protein>
<feature type="domain" description="Doubled CXXCH motif" evidence="3">
    <location>
        <begin position="64"/>
        <end position="92"/>
    </location>
</feature>
<feature type="compositionally biased region" description="Basic and acidic residues" evidence="2">
    <location>
        <begin position="477"/>
        <end position="487"/>
    </location>
</feature>
<dbReference type="InterPro" id="IPR010177">
    <property type="entry name" value="Paired_CXXCH_1"/>
</dbReference>
<dbReference type="SMART" id="SM00028">
    <property type="entry name" value="TPR"/>
    <property type="match status" value="5"/>
</dbReference>
<evidence type="ECO:0000256" key="2">
    <source>
        <dbReference type="SAM" id="MobiDB-lite"/>
    </source>
</evidence>
<organism evidence="4 5">
    <name type="scientific">Eiseniibacteriota bacterium</name>
    <dbReference type="NCBI Taxonomy" id="2212470"/>
    <lineage>
        <taxon>Bacteria</taxon>
        <taxon>Candidatus Eiseniibacteriota</taxon>
    </lineage>
</organism>
<dbReference type="PROSITE" id="PS50005">
    <property type="entry name" value="TPR"/>
    <property type="match status" value="1"/>
</dbReference>
<dbReference type="EMBL" id="JAGQHS010000043">
    <property type="protein sequence ID" value="MCA9756143.1"/>
    <property type="molecule type" value="Genomic_DNA"/>
</dbReference>
<sequence length="500" mass="54806">MCGPCHARRALLTDLVPGEGADPLDVFVPALLEEGLYFADGQIQDEVYVYSSFLQSLMYRRGVRCSDCHDPHSTKLRAEGNALCLRCHDPLKFDQPSHHHHKMELDGRQSDASLCVRCHMPERTYMGIDLRADHSLRVPRPDLSIELGTPNACAQTDCHSDRTPEWLDAEFRKRHPAALQPHYGSAFAAARANQADAGAELVELALQDSVSDIVHATALSLLEHFPETDGAARVIERGLSHTGSLVRLAAASEARLLGEKGLFLLRPLLADSIRAVRIATARTLVESLGPGVLASVDATERRAFEELETATRYSADLADGAFNWANLCATLGRPAEAETGYRTSIDSDPDFPPARVNYALFLHAQGRVEDAERQLRSVTERAPGFSEAWFDLGLLLGEQGRGDEARIALENVKRGAPAFARAQYNLAVLHQRAGNLSKALDCWTEALSATPDDADLLFVAARTAEDAGELEKARAWTERGLRQRPGDTHGLAIQSRLSKR</sequence>
<dbReference type="InterPro" id="IPR036280">
    <property type="entry name" value="Multihaem_cyt_sf"/>
</dbReference>